<feature type="non-terminal residue" evidence="1">
    <location>
        <position position="1"/>
    </location>
</feature>
<name>A0A392QUY2_9FABA</name>
<keyword evidence="2" id="KW-1185">Reference proteome</keyword>
<comment type="caution">
    <text evidence="1">The sequence shown here is derived from an EMBL/GenBank/DDBJ whole genome shotgun (WGS) entry which is preliminary data.</text>
</comment>
<proteinExistence type="predicted"/>
<accession>A0A392QUY2</accession>
<dbReference type="Proteomes" id="UP000265520">
    <property type="component" value="Unassembled WGS sequence"/>
</dbReference>
<reference evidence="1 2" key="1">
    <citation type="journal article" date="2018" name="Front. Plant Sci.">
        <title>Red Clover (Trifolium pratense) and Zigzag Clover (T. medium) - A Picture of Genomic Similarities and Differences.</title>
        <authorList>
            <person name="Dluhosova J."/>
            <person name="Istvanek J."/>
            <person name="Nedelnik J."/>
            <person name="Repkova J."/>
        </authorList>
    </citation>
    <scope>NUCLEOTIDE SEQUENCE [LARGE SCALE GENOMIC DNA]</scope>
    <source>
        <strain evidence="2">cv. 10/8</strain>
        <tissue evidence="1">Leaf</tissue>
    </source>
</reference>
<evidence type="ECO:0000313" key="2">
    <source>
        <dbReference type="Proteomes" id="UP000265520"/>
    </source>
</evidence>
<organism evidence="1 2">
    <name type="scientific">Trifolium medium</name>
    <dbReference type="NCBI Taxonomy" id="97028"/>
    <lineage>
        <taxon>Eukaryota</taxon>
        <taxon>Viridiplantae</taxon>
        <taxon>Streptophyta</taxon>
        <taxon>Embryophyta</taxon>
        <taxon>Tracheophyta</taxon>
        <taxon>Spermatophyta</taxon>
        <taxon>Magnoliopsida</taxon>
        <taxon>eudicotyledons</taxon>
        <taxon>Gunneridae</taxon>
        <taxon>Pentapetalae</taxon>
        <taxon>rosids</taxon>
        <taxon>fabids</taxon>
        <taxon>Fabales</taxon>
        <taxon>Fabaceae</taxon>
        <taxon>Papilionoideae</taxon>
        <taxon>50 kb inversion clade</taxon>
        <taxon>NPAAA clade</taxon>
        <taxon>Hologalegina</taxon>
        <taxon>IRL clade</taxon>
        <taxon>Trifolieae</taxon>
        <taxon>Trifolium</taxon>
    </lineage>
</organism>
<sequence>GSAPSCHLYGNLTSLLDRIQLTPPISVVWISLSLLCS</sequence>
<dbReference type="EMBL" id="LXQA010157104">
    <property type="protein sequence ID" value="MCI27055.1"/>
    <property type="molecule type" value="Genomic_DNA"/>
</dbReference>
<dbReference type="AlphaFoldDB" id="A0A392QUY2"/>
<protein>
    <submittedName>
        <fullName evidence="1">Uncharacterized protein</fullName>
    </submittedName>
</protein>
<evidence type="ECO:0000313" key="1">
    <source>
        <dbReference type="EMBL" id="MCI27055.1"/>
    </source>
</evidence>